<evidence type="ECO:0000313" key="2">
    <source>
        <dbReference type="EMBL" id="HJH23894.1"/>
    </source>
</evidence>
<dbReference type="EMBL" id="JAATIZ010000003">
    <property type="protein sequence ID" value="NJB65280.1"/>
    <property type="molecule type" value="Genomic_DNA"/>
</dbReference>
<sequence>MQSFSVADTDSKTHHPLPTIKDRIHVHKAVLRLTALYKVIAISVCAVVALVWYGLVQRTLTFGAELDYSGLEALGLDGALIKQYNPFFWWTVIGICSLLVFYLLFHFVQYTRQRASQKVVSADQLESLLQQLSPSAIHVLGWCWENRRFPITVGVLQHTQQQLAANRYSLICLAKDQEQQLLKPRSSAPSKAEALHHL</sequence>
<feature type="transmembrane region" description="Helical" evidence="1">
    <location>
        <begin position="35"/>
        <end position="55"/>
    </location>
</feature>
<keyword evidence="1" id="KW-0812">Transmembrane</keyword>
<dbReference type="AlphaFoldDB" id="A0A9D2VG18"/>
<keyword evidence="1" id="KW-0472">Membrane</keyword>
<reference evidence="2" key="3">
    <citation type="submission" date="2021-09" db="EMBL/GenBank/DDBJ databases">
        <authorList>
            <person name="Gilroy R."/>
        </authorList>
    </citation>
    <scope>NUCLEOTIDE SEQUENCE</scope>
    <source>
        <strain evidence="2">CHK175-13533</strain>
    </source>
</reference>
<dbReference type="EMBL" id="DYTQ01000059">
    <property type="protein sequence ID" value="HJH23894.1"/>
    <property type="molecule type" value="Genomic_DNA"/>
</dbReference>
<evidence type="ECO:0000313" key="3">
    <source>
        <dbReference type="EMBL" id="NJB65280.1"/>
    </source>
</evidence>
<evidence type="ECO:0000256" key="1">
    <source>
        <dbReference type="SAM" id="Phobius"/>
    </source>
</evidence>
<keyword evidence="5" id="KW-1185">Reference proteome</keyword>
<gene>
    <name evidence="3" type="ORF">GGR41_001529</name>
    <name evidence="2" type="ORF">K8U84_04995</name>
</gene>
<proteinExistence type="predicted"/>
<protein>
    <recommendedName>
        <fullName evidence="6">Poly-beta-1,6-N-acetyl-D-glucosamine biosynthesis protein PgaD</fullName>
    </recommendedName>
</protein>
<keyword evidence="1" id="KW-1133">Transmembrane helix</keyword>
<evidence type="ECO:0000313" key="5">
    <source>
        <dbReference type="Proteomes" id="UP000783934"/>
    </source>
</evidence>
<evidence type="ECO:0000313" key="4">
    <source>
        <dbReference type="Proteomes" id="UP000700248"/>
    </source>
</evidence>
<organism evidence="2 4">
    <name type="scientific">Paenalcaligenes hominis</name>
    <dbReference type="NCBI Taxonomy" id="643674"/>
    <lineage>
        <taxon>Bacteria</taxon>
        <taxon>Pseudomonadati</taxon>
        <taxon>Pseudomonadota</taxon>
        <taxon>Betaproteobacteria</taxon>
        <taxon>Burkholderiales</taxon>
        <taxon>Alcaligenaceae</taxon>
        <taxon>Paenalcaligenes</taxon>
    </lineage>
</organism>
<feature type="transmembrane region" description="Helical" evidence="1">
    <location>
        <begin position="87"/>
        <end position="108"/>
    </location>
</feature>
<reference evidence="2" key="2">
    <citation type="journal article" date="2021" name="PeerJ">
        <title>Extensive microbial diversity within the chicken gut microbiome revealed by metagenomics and culture.</title>
        <authorList>
            <person name="Gilroy R."/>
            <person name="Ravi A."/>
            <person name="Getino M."/>
            <person name="Pursley I."/>
            <person name="Horton D.L."/>
            <person name="Alikhan N.F."/>
            <person name="Baker D."/>
            <person name="Gharbi K."/>
            <person name="Hall N."/>
            <person name="Watson M."/>
            <person name="Adriaenssens E.M."/>
            <person name="Foster-Nyarko E."/>
            <person name="Jarju S."/>
            <person name="Secka A."/>
            <person name="Antonio M."/>
            <person name="Oren A."/>
            <person name="Chaudhuri R.R."/>
            <person name="La Ragione R."/>
            <person name="Hildebrand F."/>
            <person name="Pallen M.J."/>
        </authorList>
    </citation>
    <scope>NUCLEOTIDE SEQUENCE</scope>
    <source>
        <strain evidence="2">CHK175-13533</strain>
    </source>
</reference>
<dbReference type="Proteomes" id="UP000700248">
    <property type="component" value="Unassembled WGS sequence"/>
</dbReference>
<name>A0A9D2VG18_9BURK</name>
<reference evidence="3 5" key="1">
    <citation type="submission" date="2020-03" db="EMBL/GenBank/DDBJ databases">
        <title>Genomic Encyclopedia of Type Strains, Phase IV (KMG-IV): sequencing the most valuable type-strain genomes for metagenomic binning, comparative biology and taxonomic classification.</title>
        <authorList>
            <person name="Goeker M."/>
        </authorList>
    </citation>
    <scope>NUCLEOTIDE SEQUENCE [LARGE SCALE GENOMIC DNA]</scope>
    <source>
        <strain evidence="3 5">DSM 26613</strain>
    </source>
</reference>
<dbReference type="Proteomes" id="UP000783934">
    <property type="component" value="Unassembled WGS sequence"/>
</dbReference>
<accession>A0A9D2VG18</accession>
<dbReference type="RefSeq" id="WP_167661345.1">
    <property type="nucleotide sequence ID" value="NZ_BMCQ01000006.1"/>
</dbReference>
<evidence type="ECO:0008006" key="6">
    <source>
        <dbReference type="Google" id="ProtNLM"/>
    </source>
</evidence>
<comment type="caution">
    <text evidence="2">The sequence shown here is derived from an EMBL/GenBank/DDBJ whole genome shotgun (WGS) entry which is preliminary data.</text>
</comment>